<reference evidence="1 2" key="1">
    <citation type="submission" date="2014-02" db="EMBL/GenBank/DDBJ databases">
        <title>Comparative genomics and transcriptomics to identify genetic mechanisms underlying the emergence of carbapenem resistant Acinetobacter baumannii (CRAb).</title>
        <authorList>
            <person name="Harris A.D."/>
            <person name="Johnson K.J."/>
            <person name="George J."/>
            <person name="Shefchek K."/>
            <person name="Daugherty S.C."/>
            <person name="Parankush S."/>
            <person name="Sadzewicz L."/>
            <person name="Tallon L."/>
            <person name="Sengamalay N."/>
            <person name="Hazen T.H."/>
            <person name="Rasko D.A."/>
        </authorList>
    </citation>
    <scope>NUCLEOTIDE SEQUENCE [LARGE SCALE GENOMIC DNA]</scope>
    <source>
        <strain evidence="1 2">1462234</strain>
    </source>
</reference>
<gene>
    <name evidence="1" type="ORF">J545_4602</name>
</gene>
<dbReference type="EMBL" id="JEWR01000367">
    <property type="protein sequence ID" value="EXB40235.1"/>
    <property type="molecule type" value="Genomic_DNA"/>
</dbReference>
<evidence type="ECO:0000313" key="1">
    <source>
        <dbReference type="EMBL" id="EXB40235.1"/>
    </source>
</evidence>
<protein>
    <recommendedName>
        <fullName evidence="3">Lipoprotein</fullName>
    </recommendedName>
</protein>
<dbReference type="AlphaFoldDB" id="A0A9P2UNX4"/>
<dbReference type="PROSITE" id="PS51257">
    <property type="entry name" value="PROKAR_LIPOPROTEIN"/>
    <property type="match status" value="1"/>
</dbReference>
<proteinExistence type="predicted"/>
<evidence type="ECO:0008006" key="3">
    <source>
        <dbReference type="Google" id="ProtNLM"/>
    </source>
</evidence>
<evidence type="ECO:0000313" key="2">
    <source>
        <dbReference type="Proteomes" id="UP000020865"/>
    </source>
</evidence>
<accession>A0A9P2UNX4</accession>
<dbReference type="Proteomes" id="UP000020865">
    <property type="component" value="Unassembled WGS sequence"/>
</dbReference>
<organism evidence="1 2">
    <name type="scientific">Acinetobacter baumannii 1462234</name>
    <dbReference type="NCBI Taxonomy" id="1310646"/>
    <lineage>
        <taxon>Bacteria</taxon>
        <taxon>Pseudomonadati</taxon>
        <taxon>Pseudomonadota</taxon>
        <taxon>Gammaproteobacteria</taxon>
        <taxon>Moraxellales</taxon>
        <taxon>Moraxellaceae</taxon>
        <taxon>Acinetobacter</taxon>
        <taxon>Acinetobacter calcoaceticus/baumannii complex</taxon>
    </lineage>
</organism>
<feature type="non-terminal residue" evidence="1">
    <location>
        <position position="93"/>
    </location>
</feature>
<sequence length="93" mass="10661">MKNYLIGLVISLGLTGCVVLPNIDYSQPKVERFNPVKNWISVDSASVKDMPNGNEIFKLKGGSEVYVFRYQDEWALLTPASDKQQWINFRYLC</sequence>
<comment type="caution">
    <text evidence="1">The sequence shown here is derived from an EMBL/GenBank/DDBJ whole genome shotgun (WGS) entry which is preliminary data.</text>
</comment>
<name>A0A9P2UNX4_ACIBA</name>